<evidence type="ECO:0000313" key="3">
    <source>
        <dbReference type="EMBL" id="OAH96400.1"/>
    </source>
</evidence>
<reference evidence="4" key="1">
    <citation type="submission" date="2016-03" db="EMBL/GenBank/DDBJ databases">
        <authorList>
            <person name="Heylen K."/>
            <person name="De Vos P."/>
            <person name="Vekeman B."/>
        </authorList>
    </citation>
    <scope>NUCLEOTIDE SEQUENCE [LARGE SCALE GENOMIC DNA]</scope>
    <source>
        <strain evidence="4">R-45363</strain>
    </source>
</reference>
<dbReference type="PANTHER" id="PTHR11080">
    <property type="entry name" value="PYRAZINAMIDASE/NICOTINAMIDASE"/>
    <property type="match status" value="1"/>
</dbReference>
<dbReference type="Proteomes" id="UP000078090">
    <property type="component" value="Unassembled WGS sequence"/>
</dbReference>
<proteinExistence type="inferred from homology"/>
<dbReference type="EMBL" id="LUUG01000133">
    <property type="protein sequence ID" value="OAH96400.1"/>
    <property type="molecule type" value="Genomic_DNA"/>
</dbReference>
<evidence type="ECO:0000256" key="1">
    <source>
        <dbReference type="ARBA" id="ARBA00006336"/>
    </source>
</evidence>
<sequence>MPNTQLLIIDAQNDFCDHATEGYVPALPVPGAYQDCLRLAQLIERVGLAISGIIATLDTHHMIDLAHNTSWLTEHGVAPPPFSLVTAADFLSGRYRLAATPVSPEQNDYVLNYLTQLEQMQRPFILWPPHCLIGTPGHNLNTELAQALSNWETRTGKPVTFMQKGENIWTESFSALKAVIPDPADQATGLNRAVLEMLARSDRILIAGQASSHCVKETINDILQFGAAGLKHKLVVLTDCMSPVSGFEAAVEQFFTELRSQGIRLATSAEIALELVPANTKF</sequence>
<dbReference type="OrthoDB" id="9791276at2"/>
<dbReference type="Gene3D" id="3.40.50.850">
    <property type="entry name" value="Isochorismatase-like"/>
    <property type="match status" value="1"/>
</dbReference>
<comment type="similarity">
    <text evidence="1">Belongs to the isochorismatase family.</text>
</comment>
<dbReference type="GO" id="GO:0016787">
    <property type="term" value="F:hydrolase activity"/>
    <property type="evidence" value="ECO:0007669"/>
    <property type="project" value="UniProtKB-KW"/>
</dbReference>
<dbReference type="InterPro" id="IPR036380">
    <property type="entry name" value="Isochorismatase-like_sf"/>
</dbReference>
<comment type="caution">
    <text evidence="3">The sequence shown here is derived from an EMBL/GenBank/DDBJ whole genome shotgun (WGS) entry which is preliminary data.</text>
</comment>
<protein>
    <submittedName>
        <fullName evidence="3">Uncharacterized protein</fullName>
    </submittedName>
</protein>
<dbReference type="AlphaFoldDB" id="A0A177LSU2"/>
<dbReference type="SUPFAM" id="SSF52499">
    <property type="entry name" value="Isochorismatase-like hydrolases"/>
    <property type="match status" value="1"/>
</dbReference>
<organism evidence="3 4">
    <name type="scientific">Methylomonas methanica</name>
    <dbReference type="NCBI Taxonomy" id="421"/>
    <lineage>
        <taxon>Bacteria</taxon>
        <taxon>Pseudomonadati</taxon>
        <taxon>Pseudomonadota</taxon>
        <taxon>Gammaproteobacteria</taxon>
        <taxon>Methylococcales</taxon>
        <taxon>Methylococcaceae</taxon>
        <taxon>Methylomonas</taxon>
    </lineage>
</organism>
<name>A0A177LSU2_METMH</name>
<evidence type="ECO:0000313" key="4">
    <source>
        <dbReference type="Proteomes" id="UP000078090"/>
    </source>
</evidence>
<evidence type="ECO:0000256" key="2">
    <source>
        <dbReference type="ARBA" id="ARBA00022801"/>
    </source>
</evidence>
<dbReference type="RefSeq" id="WP_064010768.1">
    <property type="nucleotide sequence ID" value="NZ_LUUG01000133.1"/>
</dbReference>
<accession>A0A177LSU2</accession>
<dbReference type="PANTHER" id="PTHR11080:SF2">
    <property type="entry name" value="LD05707P"/>
    <property type="match status" value="1"/>
</dbReference>
<dbReference type="InterPro" id="IPR052347">
    <property type="entry name" value="Isochorismatase_Nicotinamidase"/>
</dbReference>
<gene>
    <name evidence="3" type="ORF">A1332_22555</name>
</gene>
<keyword evidence="2" id="KW-0378">Hydrolase</keyword>